<keyword evidence="2" id="KW-0812">Transmembrane</keyword>
<dbReference type="InterPro" id="IPR011453">
    <property type="entry name" value="DUF1559"/>
</dbReference>
<gene>
    <name evidence="4" type="ORF">SDC9_122119</name>
</gene>
<dbReference type="SUPFAM" id="SSF54523">
    <property type="entry name" value="Pili subunits"/>
    <property type="match status" value="1"/>
</dbReference>
<dbReference type="InterPro" id="IPR012902">
    <property type="entry name" value="N_methyl_site"/>
</dbReference>
<evidence type="ECO:0000256" key="1">
    <source>
        <dbReference type="ARBA" id="ARBA00022481"/>
    </source>
</evidence>
<dbReference type="PANTHER" id="PTHR30093:SF2">
    <property type="entry name" value="TYPE II SECRETION SYSTEM PROTEIN H"/>
    <property type="match status" value="1"/>
</dbReference>
<dbReference type="PRINTS" id="PR00813">
    <property type="entry name" value="BCTERIALGSPG"/>
</dbReference>
<dbReference type="Gene3D" id="3.30.700.10">
    <property type="entry name" value="Glycoprotein, Type 4 Pilin"/>
    <property type="match status" value="1"/>
</dbReference>
<evidence type="ECO:0000256" key="2">
    <source>
        <dbReference type="SAM" id="Phobius"/>
    </source>
</evidence>
<dbReference type="PANTHER" id="PTHR30093">
    <property type="entry name" value="GENERAL SECRETION PATHWAY PROTEIN G"/>
    <property type="match status" value="1"/>
</dbReference>
<accession>A0A645CDZ2</accession>
<organism evidence="4">
    <name type="scientific">bioreactor metagenome</name>
    <dbReference type="NCBI Taxonomy" id="1076179"/>
    <lineage>
        <taxon>unclassified sequences</taxon>
        <taxon>metagenomes</taxon>
        <taxon>ecological metagenomes</taxon>
    </lineage>
</organism>
<keyword evidence="2" id="KW-1133">Transmembrane helix</keyword>
<proteinExistence type="predicted"/>
<evidence type="ECO:0000259" key="3">
    <source>
        <dbReference type="Pfam" id="PF07596"/>
    </source>
</evidence>
<protein>
    <recommendedName>
        <fullName evidence="3">DUF1559 domain-containing protein</fullName>
    </recommendedName>
</protein>
<name>A0A645CDZ2_9ZZZZ</name>
<dbReference type="InterPro" id="IPR000983">
    <property type="entry name" value="Bac_GSPG_pilin"/>
</dbReference>
<dbReference type="AlphaFoldDB" id="A0A645CDZ2"/>
<dbReference type="GO" id="GO:0015627">
    <property type="term" value="C:type II protein secretion system complex"/>
    <property type="evidence" value="ECO:0007669"/>
    <property type="project" value="InterPro"/>
</dbReference>
<comment type="caution">
    <text evidence="4">The sequence shown here is derived from an EMBL/GenBank/DDBJ whole genome shotgun (WGS) entry which is preliminary data.</text>
</comment>
<dbReference type="EMBL" id="VSSQ01026420">
    <property type="protein sequence ID" value="MPM75128.1"/>
    <property type="molecule type" value="Genomic_DNA"/>
</dbReference>
<feature type="transmembrane region" description="Helical" evidence="2">
    <location>
        <begin position="12"/>
        <end position="33"/>
    </location>
</feature>
<dbReference type="InterPro" id="IPR045584">
    <property type="entry name" value="Pilin-like"/>
</dbReference>
<keyword evidence="1" id="KW-0488">Methylation</keyword>
<feature type="domain" description="DUF1559" evidence="3">
    <location>
        <begin position="35"/>
        <end position="62"/>
    </location>
</feature>
<dbReference type="GO" id="GO:0015628">
    <property type="term" value="P:protein secretion by the type II secretion system"/>
    <property type="evidence" value="ECO:0007669"/>
    <property type="project" value="InterPro"/>
</dbReference>
<dbReference type="NCBIfam" id="TIGR02532">
    <property type="entry name" value="IV_pilin_GFxxxE"/>
    <property type="match status" value="1"/>
</dbReference>
<dbReference type="Pfam" id="PF07596">
    <property type="entry name" value="SBP_bac_10"/>
    <property type="match status" value="1"/>
</dbReference>
<reference evidence="4" key="1">
    <citation type="submission" date="2019-08" db="EMBL/GenBank/DDBJ databases">
        <authorList>
            <person name="Kucharzyk K."/>
            <person name="Murdoch R.W."/>
            <person name="Higgins S."/>
            <person name="Loffler F."/>
        </authorList>
    </citation>
    <scope>NUCLEOTIDE SEQUENCE</scope>
</reference>
<evidence type="ECO:0000313" key="4">
    <source>
        <dbReference type="EMBL" id="MPM75128.1"/>
    </source>
</evidence>
<sequence>MKNPHRTRRFTLIELLIVIAIIAILAAMLLPALNSARDRARSTKCLNNQKQIGLALHMYAGDNGDIVPTLLSSSSGMLNWGLLICKAARQALRPAIADGTGGDYLPNPETLLCNSAMPFKFNAEPEFNYNFYGAQWDWTHFPGNDLDIVKNESTSPFRPSNYSASGGGAQIPLKRLRKAAQFFVLGDSWATHRDRQFYSITGWKSIDQNMQFHLRHQRRGNMLWADGHAVSANLNQVRELLPSTVGKGAVWDADGKSRLAL</sequence>
<keyword evidence="2" id="KW-0472">Membrane</keyword>